<proteinExistence type="predicted"/>
<evidence type="ECO:0000313" key="3">
    <source>
        <dbReference type="Proteomes" id="UP000071392"/>
    </source>
</evidence>
<evidence type="ECO:0008006" key="4">
    <source>
        <dbReference type="Google" id="ProtNLM"/>
    </source>
</evidence>
<name>A0A139SHR1_9BACT</name>
<gene>
    <name evidence="2" type="ORF">AXK12_08305</name>
</gene>
<feature type="signal peptide" evidence="1">
    <location>
        <begin position="1"/>
        <end position="26"/>
    </location>
</feature>
<accession>A0A139SHR1</accession>
<organism evidence="2 3">
    <name type="scientific">Cephaloticoccus capnophilus</name>
    <dbReference type="NCBI Taxonomy" id="1548208"/>
    <lineage>
        <taxon>Bacteria</taxon>
        <taxon>Pseudomonadati</taxon>
        <taxon>Verrucomicrobiota</taxon>
        <taxon>Opitutia</taxon>
        <taxon>Opitutales</taxon>
        <taxon>Opitutaceae</taxon>
        <taxon>Cephaloticoccus</taxon>
    </lineage>
</organism>
<feature type="chain" id="PRO_5007299248" description="SH3b domain-containing protein" evidence="1">
    <location>
        <begin position="27"/>
        <end position="318"/>
    </location>
</feature>
<dbReference type="OrthoDB" id="191488at2"/>
<dbReference type="Proteomes" id="UP000071392">
    <property type="component" value="Unassembled WGS sequence"/>
</dbReference>
<keyword evidence="1" id="KW-0732">Signal</keyword>
<reference evidence="2 3" key="1">
    <citation type="submission" date="2016-02" db="EMBL/GenBank/DDBJ databases">
        <authorList>
            <person name="Wen L."/>
            <person name="He K."/>
            <person name="Yang H."/>
        </authorList>
    </citation>
    <scope>NUCLEOTIDE SEQUENCE [LARGE SCALE GENOMIC DNA]</scope>
    <source>
        <strain evidence="2 3">CV41</strain>
    </source>
</reference>
<dbReference type="EMBL" id="LSZP01000062">
    <property type="protein sequence ID" value="KXU34020.1"/>
    <property type="molecule type" value="Genomic_DNA"/>
</dbReference>
<dbReference type="RefSeq" id="WP_068713311.1">
    <property type="nucleotide sequence ID" value="NZ_LSZP01000062.1"/>
</dbReference>
<protein>
    <recommendedName>
        <fullName evidence="4">SH3b domain-containing protein</fullName>
    </recommendedName>
</protein>
<evidence type="ECO:0000313" key="2">
    <source>
        <dbReference type="EMBL" id="KXU34020.1"/>
    </source>
</evidence>
<comment type="caution">
    <text evidence="2">The sequence shown here is derived from an EMBL/GenBank/DDBJ whole genome shotgun (WGS) entry which is preliminary data.</text>
</comment>
<evidence type="ECO:0000256" key="1">
    <source>
        <dbReference type="SAM" id="SignalP"/>
    </source>
</evidence>
<sequence length="318" mass="33734">MANLLSLLTRTALASLCTALTLNSFAQTTARLAPNENAAVLRSLPAGSKLTPATTPTELPPAWEAITLDGPFTLYVRNGDIDKGLAIKPSSPLYLEPDNAAAVVTYAAVGDAISITGLRGRWTQIELQKPLTAYVARSAAGNAAATTSDTAPTISTLPVPIPAPEETASPTASTKDATVELPEALPAETETPETLAVVDSEPIGQTEPLAQAANPPRAIDSAATTPSQINRSASAPLNRSQIQGKLVSTRKRFGPRRPYDWQINAKSNFRIAYLDFSQMQGTDQLARYEGRAVVVYGLVRPLGDDGQYVMLVESIRPQ</sequence>
<dbReference type="STRING" id="1548208.AXK12_08305"/>
<dbReference type="AlphaFoldDB" id="A0A139SHR1"/>
<keyword evidence="3" id="KW-1185">Reference proteome</keyword>